<dbReference type="PRINTS" id="PR00348">
    <property type="entry name" value="UBIQUITIN"/>
</dbReference>
<keyword evidence="3" id="KW-1185">Reference proteome</keyword>
<comment type="caution">
    <text evidence="2">The sequence shown here is derived from an EMBL/GenBank/DDBJ whole genome shotgun (WGS) entry which is preliminary data.</text>
</comment>
<dbReference type="Pfam" id="PF00240">
    <property type="entry name" value="ubiquitin"/>
    <property type="match status" value="1"/>
</dbReference>
<dbReference type="InterPro" id="IPR000626">
    <property type="entry name" value="Ubiquitin-like_dom"/>
</dbReference>
<dbReference type="Proteomes" id="UP000094527">
    <property type="component" value="Unassembled WGS sequence"/>
</dbReference>
<dbReference type="InterPro" id="IPR050158">
    <property type="entry name" value="Ubiquitin_ubiquitin-like"/>
</dbReference>
<evidence type="ECO:0000313" key="2">
    <source>
        <dbReference type="EMBL" id="ODM91267.1"/>
    </source>
</evidence>
<dbReference type="OrthoDB" id="1885901at2759"/>
<feature type="domain" description="Ubiquitin-like" evidence="1">
    <location>
        <begin position="79"/>
        <end position="152"/>
    </location>
</feature>
<dbReference type="SUPFAM" id="SSF54236">
    <property type="entry name" value="Ubiquitin-like"/>
    <property type="match status" value="1"/>
</dbReference>
<accession>A0A1D2ME24</accession>
<dbReference type="PANTHER" id="PTHR10666">
    <property type="entry name" value="UBIQUITIN"/>
    <property type="match status" value="1"/>
</dbReference>
<dbReference type="PROSITE" id="PS50053">
    <property type="entry name" value="UBIQUITIN_2"/>
    <property type="match status" value="1"/>
</dbReference>
<dbReference type="STRING" id="48709.A0A1D2ME24"/>
<proteinExistence type="predicted"/>
<sequence length="361" mass="40595">MKRDTNPILTTMDFNAIVREKNAEIIGKILLKDLKSIPSEWDVTYNRKRLSTDVNLKTLLCDSKFPLSINAYPVVERLVTVKDVTGMSTQLRADKYTTIDNLKMMIQSKRGIPADQQRLIYAGLQLEDGRTIGEYVRDRECTFHLRLRLRGGGCVGSVGPSFSSVDLETKHVTGQGVPATNDWEGYSCGLNSEGTCPNIFCKSNLKKSATYSRMGYGDLVLDLEKNRFGCAACGAKFVPTNFIVSSARSLFRFRKAGCFEIQSTLLESFGGIDNYSMFDPKGKNADYDVIEIRTVRESESHLTCLQCDKRISSRNDALLYDCLHSVHKKCMDEQGCKICKAKLMTVDEFEAIIKKNKGKWD</sequence>
<evidence type="ECO:0000313" key="3">
    <source>
        <dbReference type="Proteomes" id="UP000094527"/>
    </source>
</evidence>
<dbReference type="InterPro" id="IPR019954">
    <property type="entry name" value="Ubiquitin_CS"/>
</dbReference>
<dbReference type="InterPro" id="IPR019956">
    <property type="entry name" value="Ubiquitin_dom"/>
</dbReference>
<dbReference type="SMART" id="SM00213">
    <property type="entry name" value="UBQ"/>
    <property type="match status" value="1"/>
</dbReference>
<gene>
    <name evidence="2" type="ORF">Ocin01_15413</name>
</gene>
<organism evidence="2 3">
    <name type="scientific">Orchesella cincta</name>
    <name type="common">Springtail</name>
    <name type="synonym">Podura cincta</name>
    <dbReference type="NCBI Taxonomy" id="48709"/>
    <lineage>
        <taxon>Eukaryota</taxon>
        <taxon>Metazoa</taxon>
        <taxon>Ecdysozoa</taxon>
        <taxon>Arthropoda</taxon>
        <taxon>Hexapoda</taxon>
        <taxon>Collembola</taxon>
        <taxon>Entomobryomorpha</taxon>
        <taxon>Entomobryoidea</taxon>
        <taxon>Orchesellidae</taxon>
        <taxon>Orchesellinae</taxon>
        <taxon>Orchesella</taxon>
    </lineage>
</organism>
<dbReference type="AlphaFoldDB" id="A0A1D2ME24"/>
<protein>
    <submittedName>
        <fullName evidence="2">Ubiquitin</fullName>
    </submittedName>
</protein>
<dbReference type="PROSITE" id="PS00299">
    <property type="entry name" value="UBIQUITIN_1"/>
    <property type="match status" value="1"/>
</dbReference>
<dbReference type="InterPro" id="IPR029071">
    <property type="entry name" value="Ubiquitin-like_domsf"/>
</dbReference>
<dbReference type="EMBL" id="LJIJ01001613">
    <property type="protein sequence ID" value="ODM91267.1"/>
    <property type="molecule type" value="Genomic_DNA"/>
</dbReference>
<evidence type="ECO:0000259" key="1">
    <source>
        <dbReference type="PROSITE" id="PS50053"/>
    </source>
</evidence>
<reference evidence="2 3" key="1">
    <citation type="journal article" date="2016" name="Genome Biol. Evol.">
        <title>Gene Family Evolution Reflects Adaptation to Soil Environmental Stressors in the Genome of the Collembolan Orchesella cincta.</title>
        <authorList>
            <person name="Faddeeva-Vakhrusheva A."/>
            <person name="Derks M.F."/>
            <person name="Anvar S.Y."/>
            <person name="Agamennone V."/>
            <person name="Suring W."/>
            <person name="Smit S."/>
            <person name="van Straalen N.M."/>
            <person name="Roelofs D."/>
        </authorList>
    </citation>
    <scope>NUCLEOTIDE SEQUENCE [LARGE SCALE GENOMIC DNA]</scope>
    <source>
        <tissue evidence="2">Mixed pool</tissue>
    </source>
</reference>
<name>A0A1D2ME24_ORCCI</name>
<dbReference type="Gene3D" id="3.10.20.90">
    <property type="entry name" value="Phosphatidylinositol 3-kinase Catalytic Subunit, Chain A, domain 1"/>
    <property type="match status" value="1"/>
</dbReference>